<evidence type="ECO:0000256" key="1">
    <source>
        <dbReference type="ARBA" id="ARBA00023172"/>
    </source>
</evidence>
<dbReference type="InterPro" id="IPR011010">
    <property type="entry name" value="DNA_brk_join_enz"/>
</dbReference>
<dbReference type="RefSeq" id="WP_381515307.1">
    <property type="nucleotide sequence ID" value="NZ_JBHUEL010000010.1"/>
</dbReference>
<comment type="caution">
    <text evidence="3">The sequence shown here is derived from an EMBL/GenBank/DDBJ whole genome shotgun (WGS) entry which is preliminary data.</text>
</comment>
<dbReference type="Gene3D" id="1.10.443.10">
    <property type="entry name" value="Intergrase catalytic core"/>
    <property type="match status" value="1"/>
</dbReference>
<evidence type="ECO:0000259" key="2">
    <source>
        <dbReference type="PROSITE" id="PS51898"/>
    </source>
</evidence>
<sequence>MSGGKYGPKKCPERACAPVELWPDGDRAIWMAAITPTSILEEAGGELNHLAPISQTKTAKGWGRFITYLRIHDADCLQLPPNERVTLRRVRAYVRHLQGLGNSSATILCRLQELSDALKILAPDDSFAFINRIASQIRANHRPAREKHNRVMADEVASLAYKRMEEAEASDSAIDAAVQYRDGLILLLLVNLPLRRKNFAELTIGESLVHRQGQWFISLTPAQTKTHAHFEAALHPGLVSWLETYLAQHRPVLLARDGRWKNDPGERLWISKHGSALTQMALYDRVTRLTGEALGVSISPHRFRDMAASTIASHAPEYIHAAAPLLGHTTLRTTEKYYRQARAQEGQKRYVSTVEKLREKANG</sequence>
<accession>A0ABW4MFE4</accession>
<proteinExistence type="predicted"/>
<dbReference type="EMBL" id="JBHUEL010000010">
    <property type="protein sequence ID" value="MFD1767660.1"/>
    <property type="molecule type" value="Genomic_DNA"/>
</dbReference>
<dbReference type="InterPro" id="IPR002104">
    <property type="entry name" value="Integrase_catalytic"/>
</dbReference>
<evidence type="ECO:0000313" key="3">
    <source>
        <dbReference type="EMBL" id="MFD1767660.1"/>
    </source>
</evidence>
<keyword evidence="4" id="KW-1185">Reference proteome</keyword>
<dbReference type="SUPFAM" id="SSF56349">
    <property type="entry name" value="DNA breaking-rejoining enzymes"/>
    <property type="match status" value="1"/>
</dbReference>
<dbReference type="InterPro" id="IPR013762">
    <property type="entry name" value="Integrase-like_cat_sf"/>
</dbReference>
<reference evidence="4" key="1">
    <citation type="journal article" date="2019" name="Int. J. Syst. Evol. Microbiol.">
        <title>The Global Catalogue of Microorganisms (GCM) 10K type strain sequencing project: providing services to taxonomists for standard genome sequencing and annotation.</title>
        <authorList>
            <consortium name="The Broad Institute Genomics Platform"/>
            <consortium name="The Broad Institute Genome Sequencing Center for Infectious Disease"/>
            <person name="Wu L."/>
            <person name="Ma J."/>
        </authorList>
    </citation>
    <scope>NUCLEOTIDE SEQUENCE [LARGE SCALE GENOMIC DNA]</scope>
    <source>
        <strain evidence="4">CGMCC 1.12449</strain>
    </source>
</reference>
<gene>
    <name evidence="3" type="ORF">ACFSAG_12505</name>
</gene>
<protein>
    <submittedName>
        <fullName evidence="3">Tyrosine-type recombinase/integrase</fullName>
    </submittedName>
</protein>
<dbReference type="Proteomes" id="UP001597215">
    <property type="component" value="Unassembled WGS sequence"/>
</dbReference>
<evidence type="ECO:0000313" key="4">
    <source>
        <dbReference type="Proteomes" id="UP001597215"/>
    </source>
</evidence>
<feature type="domain" description="Tyr recombinase" evidence="2">
    <location>
        <begin position="147"/>
        <end position="351"/>
    </location>
</feature>
<name>A0ABW4MFE4_9SPHN</name>
<organism evidence="3 4">
    <name type="scientific">Sphingorhabdus buctiana</name>
    <dbReference type="NCBI Taxonomy" id="1508805"/>
    <lineage>
        <taxon>Bacteria</taxon>
        <taxon>Pseudomonadati</taxon>
        <taxon>Pseudomonadota</taxon>
        <taxon>Alphaproteobacteria</taxon>
        <taxon>Sphingomonadales</taxon>
        <taxon>Sphingomonadaceae</taxon>
        <taxon>Sphingorhabdus</taxon>
    </lineage>
</organism>
<dbReference type="Pfam" id="PF00589">
    <property type="entry name" value="Phage_integrase"/>
    <property type="match status" value="1"/>
</dbReference>
<dbReference type="PROSITE" id="PS51898">
    <property type="entry name" value="TYR_RECOMBINASE"/>
    <property type="match status" value="1"/>
</dbReference>
<keyword evidence="1" id="KW-0233">DNA recombination</keyword>